<evidence type="ECO:0000313" key="1">
    <source>
        <dbReference type="EMBL" id="WBW59792.1"/>
    </source>
</evidence>
<proteinExistence type="predicted"/>
<name>A0AAJ5QQK5_9ENTR</name>
<dbReference type="EMBL" id="CP112887">
    <property type="protein sequence ID" value="WBW59792.1"/>
    <property type="molecule type" value="Genomic_DNA"/>
</dbReference>
<evidence type="ECO:0000313" key="3">
    <source>
        <dbReference type="Proteomes" id="UP001210130"/>
    </source>
</evidence>
<sequence length="68" mass="7507">MMLITMEHIRAGGGCAWGLRAFFVRHHLDLQAFLRDGGIDSQTLLATGDALAIRVVELAQQQAQKEDN</sequence>
<dbReference type="RefSeq" id="WP_271207065.1">
    <property type="nucleotide sequence ID" value="NZ_CP112887.1"/>
</dbReference>
<evidence type="ECO:0000313" key="2">
    <source>
        <dbReference type="EMBL" id="WBW60136.1"/>
    </source>
</evidence>
<gene>
    <name evidence="1" type="ORF">OR613_17360</name>
    <name evidence="2" type="ORF">OR613_19225</name>
</gene>
<protein>
    <submittedName>
        <fullName evidence="1">Uncharacterized protein</fullName>
    </submittedName>
</protein>
<dbReference type="Proteomes" id="UP001210130">
    <property type="component" value="Chromosome"/>
</dbReference>
<keyword evidence="3" id="KW-1185">Reference proteome</keyword>
<dbReference type="EMBL" id="CP112887">
    <property type="protein sequence ID" value="WBW60136.1"/>
    <property type="molecule type" value="Genomic_DNA"/>
</dbReference>
<organism evidence="1 3">
    <name type="scientific">Klebsiella electrica</name>
    <dbReference type="NCBI Taxonomy" id="1259973"/>
    <lineage>
        <taxon>Bacteria</taxon>
        <taxon>Pseudomonadati</taxon>
        <taxon>Pseudomonadota</taxon>
        <taxon>Gammaproteobacteria</taxon>
        <taxon>Enterobacterales</taxon>
        <taxon>Enterobacteriaceae</taxon>
        <taxon>Klebsiella/Raoultella group</taxon>
        <taxon>Klebsiella</taxon>
    </lineage>
</organism>
<dbReference type="AlphaFoldDB" id="A0AAJ5QQK5"/>
<reference evidence="1 3" key="1">
    <citation type="journal article" date="2023" name="Microbiol. Resour. Announc.">
        <title>Complete Genome Sequence of the First Colistin-Resistant Raoultella electrica Strain.</title>
        <authorList>
            <person name="Aldeia C."/>
            <person name="Campos-Madueno E.I."/>
            <person name="Sendi P."/>
            <person name="Endimiani A."/>
        </authorList>
    </citation>
    <scope>NUCLEOTIDE SEQUENCE [LARGE SCALE GENOMIC DNA]</scope>
    <source>
        <strain evidence="1 3">S2-IND-01-C</strain>
    </source>
</reference>
<accession>A0AAJ5QQK5</accession>